<dbReference type="EMBL" id="UGRU01000001">
    <property type="protein sequence ID" value="SUA42445.1"/>
    <property type="molecule type" value="Genomic_DNA"/>
</dbReference>
<name>A0A378WPB1_9NOCA</name>
<accession>A0A378WPB1</accession>
<gene>
    <name evidence="2" type="ORF">NCTC13184_01800</name>
</gene>
<evidence type="ECO:0000256" key="1">
    <source>
        <dbReference type="SAM" id="MobiDB-lite"/>
    </source>
</evidence>
<sequence>MVASVLRGPLQAMPMLAPMVTSVTDSSKGLPKAASSFSASTAASARLAPASTTNSSPP</sequence>
<proteinExistence type="predicted"/>
<evidence type="ECO:0000313" key="2">
    <source>
        <dbReference type="EMBL" id="SUA42445.1"/>
    </source>
</evidence>
<evidence type="ECO:0000313" key="3">
    <source>
        <dbReference type="Proteomes" id="UP000255082"/>
    </source>
</evidence>
<feature type="region of interest" description="Disordered" evidence="1">
    <location>
        <begin position="23"/>
        <end position="58"/>
    </location>
</feature>
<organism evidence="2 3">
    <name type="scientific">Nocardia africana</name>
    <dbReference type="NCBI Taxonomy" id="134964"/>
    <lineage>
        <taxon>Bacteria</taxon>
        <taxon>Bacillati</taxon>
        <taxon>Actinomycetota</taxon>
        <taxon>Actinomycetes</taxon>
        <taxon>Mycobacteriales</taxon>
        <taxon>Nocardiaceae</taxon>
        <taxon>Nocardia</taxon>
    </lineage>
</organism>
<protein>
    <submittedName>
        <fullName evidence="2">Uncharacterized protein</fullName>
    </submittedName>
</protein>
<feature type="compositionally biased region" description="Low complexity" evidence="1">
    <location>
        <begin position="33"/>
        <end position="58"/>
    </location>
</feature>
<dbReference type="AlphaFoldDB" id="A0A378WPB1"/>
<reference evidence="2 3" key="1">
    <citation type="submission" date="2018-06" db="EMBL/GenBank/DDBJ databases">
        <authorList>
            <consortium name="Pathogen Informatics"/>
            <person name="Doyle S."/>
        </authorList>
    </citation>
    <scope>NUCLEOTIDE SEQUENCE [LARGE SCALE GENOMIC DNA]</scope>
    <source>
        <strain evidence="2 3">NCTC13184</strain>
    </source>
</reference>
<dbReference type="Proteomes" id="UP000255082">
    <property type="component" value="Unassembled WGS sequence"/>
</dbReference>